<sequence>YPLGIFCGSLYGWPRNWMGVERLSRKLKRDHDFVEDIMETLEENMFKVISHTLEKLDEHGVQLDFSAWWEDMCFNKGPLLSPKMFEEFMVPKYKRITELLEDYGISIHYVDCDGKIDDLIPLWLEGGINCMFPVEAAHTPPERIREKFGKDVLMMGGIDKRALIKGTKKAIDEELEKLPPLLEEGGFIPHVDHRVPADVDFDSYRYYLNKKRKIIGRKTYF</sequence>
<feature type="domain" description="Uroporphyrinogen decarboxylase (URO-D)" evidence="1">
    <location>
        <begin position="19"/>
        <end position="206"/>
    </location>
</feature>
<dbReference type="GO" id="GO:0006779">
    <property type="term" value="P:porphyrin-containing compound biosynthetic process"/>
    <property type="evidence" value="ECO:0007669"/>
    <property type="project" value="InterPro"/>
</dbReference>
<feature type="non-terminal residue" evidence="2">
    <location>
        <position position="1"/>
    </location>
</feature>
<dbReference type="Gene3D" id="3.20.20.210">
    <property type="match status" value="1"/>
</dbReference>
<dbReference type="AlphaFoldDB" id="A0A133UG01"/>
<reference evidence="2 3" key="1">
    <citation type="journal article" date="2016" name="Sci. Rep.">
        <title>Metabolic traits of an uncultured archaeal lineage -MSBL1- from brine pools of the Red Sea.</title>
        <authorList>
            <person name="Mwirichia R."/>
            <person name="Alam I."/>
            <person name="Rashid M."/>
            <person name="Vinu M."/>
            <person name="Ba-Alawi W."/>
            <person name="Anthony Kamau A."/>
            <person name="Kamanda Ngugi D."/>
            <person name="Goker M."/>
            <person name="Klenk H.P."/>
            <person name="Bajic V."/>
            <person name="Stingl U."/>
        </authorList>
    </citation>
    <scope>NUCLEOTIDE SEQUENCE [LARGE SCALE GENOMIC DNA]</scope>
    <source>
        <strain evidence="2">SCGC-AAA259E17</strain>
    </source>
</reference>
<dbReference type="Pfam" id="PF01208">
    <property type="entry name" value="URO-D"/>
    <property type="match status" value="1"/>
</dbReference>
<keyword evidence="3" id="KW-1185">Reference proteome</keyword>
<evidence type="ECO:0000313" key="2">
    <source>
        <dbReference type="EMBL" id="KXA93122.1"/>
    </source>
</evidence>
<accession>A0A133UG01</accession>
<proteinExistence type="predicted"/>
<comment type="caution">
    <text evidence="2">The sequence shown here is derived from an EMBL/GenBank/DDBJ whole genome shotgun (WGS) entry which is preliminary data.</text>
</comment>
<dbReference type="Proteomes" id="UP000070373">
    <property type="component" value="Unassembled WGS sequence"/>
</dbReference>
<name>A0A133UG01_9EURY</name>
<dbReference type="InterPro" id="IPR038071">
    <property type="entry name" value="UROD/MetE-like_sf"/>
</dbReference>
<protein>
    <recommendedName>
        <fullName evidence="1">Uroporphyrinogen decarboxylase (URO-D) domain-containing protein</fullName>
    </recommendedName>
</protein>
<dbReference type="InterPro" id="IPR000257">
    <property type="entry name" value="Uroporphyrinogen_deCOase"/>
</dbReference>
<evidence type="ECO:0000259" key="1">
    <source>
        <dbReference type="Pfam" id="PF01208"/>
    </source>
</evidence>
<dbReference type="GO" id="GO:0004853">
    <property type="term" value="F:uroporphyrinogen decarboxylase activity"/>
    <property type="evidence" value="ECO:0007669"/>
    <property type="project" value="InterPro"/>
</dbReference>
<dbReference type="EMBL" id="LHXN01000015">
    <property type="protein sequence ID" value="KXA93122.1"/>
    <property type="molecule type" value="Genomic_DNA"/>
</dbReference>
<gene>
    <name evidence="2" type="ORF">AKJ64_01430</name>
</gene>
<evidence type="ECO:0000313" key="3">
    <source>
        <dbReference type="Proteomes" id="UP000070373"/>
    </source>
</evidence>
<organism evidence="2 3">
    <name type="scientific">candidate division MSBL1 archaeon SCGC-AAA259E17</name>
    <dbReference type="NCBI Taxonomy" id="1698263"/>
    <lineage>
        <taxon>Archaea</taxon>
        <taxon>Methanobacteriati</taxon>
        <taxon>Methanobacteriota</taxon>
        <taxon>candidate division MSBL1</taxon>
    </lineage>
</organism>
<dbReference type="SUPFAM" id="SSF51726">
    <property type="entry name" value="UROD/MetE-like"/>
    <property type="match status" value="1"/>
</dbReference>